<evidence type="ECO:0000256" key="1">
    <source>
        <dbReference type="SAM" id="MobiDB-lite"/>
    </source>
</evidence>
<accession>A0A2P2QI11</accession>
<name>A0A2P2QI11_RHIMU</name>
<feature type="region of interest" description="Disordered" evidence="1">
    <location>
        <begin position="1"/>
        <end position="21"/>
    </location>
</feature>
<evidence type="ECO:0000313" key="2">
    <source>
        <dbReference type="EMBL" id="MBX66547.1"/>
    </source>
</evidence>
<dbReference type="AlphaFoldDB" id="A0A2P2QI11"/>
<reference evidence="2" key="1">
    <citation type="submission" date="2018-02" db="EMBL/GenBank/DDBJ databases">
        <title>Rhizophora mucronata_Transcriptome.</title>
        <authorList>
            <person name="Meera S.P."/>
            <person name="Sreeshan A."/>
            <person name="Augustine A."/>
        </authorList>
    </citation>
    <scope>NUCLEOTIDE SEQUENCE</scope>
    <source>
        <tissue evidence="2">Leaf</tissue>
    </source>
</reference>
<sequence length="21" mass="2418">MARFPNPQMNLNNRDGNRSKG</sequence>
<proteinExistence type="predicted"/>
<dbReference type="EMBL" id="GGEC01086063">
    <property type="protein sequence ID" value="MBX66547.1"/>
    <property type="molecule type" value="Transcribed_RNA"/>
</dbReference>
<organism evidence="2">
    <name type="scientific">Rhizophora mucronata</name>
    <name type="common">Asiatic mangrove</name>
    <dbReference type="NCBI Taxonomy" id="61149"/>
    <lineage>
        <taxon>Eukaryota</taxon>
        <taxon>Viridiplantae</taxon>
        <taxon>Streptophyta</taxon>
        <taxon>Embryophyta</taxon>
        <taxon>Tracheophyta</taxon>
        <taxon>Spermatophyta</taxon>
        <taxon>Magnoliopsida</taxon>
        <taxon>eudicotyledons</taxon>
        <taxon>Gunneridae</taxon>
        <taxon>Pentapetalae</taxon>
        <taxon>rosids</taxon>
        <taxon>fabids</taxon>
        <taxon>Malpighiales</taxon>
        <taxon>Rhizophoraceae</taxon>
        <taxon>Rhizophora</taxon>
    </lineage>
</organism>
<protein>
    <submittedName>
        <fullName evidence="2">Uncharacterized protein</fullName>
    </submittedName>
</protein>